<comment type="subcellular location">
    <subcellularLocation>
        <location evidence="1">Membrane</location>
        <topology evidence="1">Multi-pass membrane protein</topology>
    </subcellularLocation>
</comment>
<feature type="transmembrane region" description="Helical" evidence="7">
    <location>
        <begin position="228"/>
        <end position="251"/>
    </location>
</feature>
<feature type="transmembrane region" description="Helical" evidence="7">
    <location>
        <begin position="197"/>
        <end position="222"/>
    </location>
</feature>
<protein>
    <submittedName>
        <fullName evidence="10">Sodium/hydrogen exchanger 9B1 isoform X1</fullName>
    </submittedName>
</protein>
<keyword evidence="5 7" id="KW-0472">Membrane</keyword>
<reference evidence="10" key="1">
    <citation type="submission" date="2025-08" db="UniProtKB">
        <authorList>
            <consortium name="RefSeq"/>
        </authorList>
    </citation>
    <scope>IDENTIFICATION</scope>
</reference>
<evidence type="ECO:0000256" key="6">
    <source>
        <dbReference type="SAM" id="MobiDB-lite"/>
    </source>
</evidence>
<accession>A0AAJ7W499</accession>
<organism evidence="9 10">
    <name type="scientific">Cephus cinctus</name>
    <name type="common">Wheat stem sawfly</name>
    <dbReference type="NCBI Taxonomy" id="211228"/>
    <lineage>
        <taxon>Eukaryota</taxon>
        <taxon>Metazoa</taxon>
        <taxon>Ecdysozoa</taxon>
        <taxon>Arthropoda</taxon>
        <taxon>Hexapoda</taxon>
        <taxon>Insecta</taxon>
        <taxon>Pterygota</taxon>
        <taxon>Neoptera</taxon>
        <taxon>Endopterygota</taxon>
        <taxon>Hymenoptera</taxon>
        <taxon>Cephoidea</taxon>
        <taxon>Cephidae</taxon>
        <taxon>Cephus</taxon>
    </lineage>
</organism>
<evidence type="ECO:0000259" key="8">
    <source>
        <dbReference type="Pfam" id="PF00999"/>
    </source>
</evidence>
<dbReference type="RefSeq" id="XP_024943969.1">
    <property type="nucleotide sequence ID" value="XM_025088201.1"/>
</dbReference>
<evidence type="ECO:0000256" key="2">
    <source>
        <dbReference type="ARBA" id="ARBA00007367"/>
    </source>
</evidence>
<keyword evidence="9" id="KW-1185">Reference proteome</keyword>
<evidence type="ECO:0000256" key="7">
    <source>
        <dbReference type="SAM" id="Phobius"/>
    </source>
</evidence>
<gene>
    <name evidence="10" type="primary">LOC107270960</name>
</gene>
<feature type="compositionally biased region" description="Low complexity" evidence="6">
    <location>
        <begin position="20"/>
        <end position="39"/>
    </location>
</feature>
<dbReference type="InterPro" id="IPR006153">
    <property type="entry name" value="Cation/H_exchanger_TM"/>
</dbReference>
<dbReference type="GeneID" id="107270960"/>
<feature type="region of interest" description="Disordered" evidence="6">
    <location>
        <begin position="1"/>
        <end position="40"/>
    </location>
</feature>
<feature type="transmembrane region" description="Helical" evidence="7">
    <location>
        <begin position="309"/>
        <end position="326"/>
    </location>
</feature>
<evidence type="ECO:0000256" key="5">
    <source>
        <dbReference type="ARBA" id="ARBA00023136"/>
    </source>
</evidence>
<feature type="transmembrane region" description="Helical" evidence="7">
    <location>
        <begin position="82"/>
        <end position="102"/>
    </location>
</feature>
<feature type="domain" description="Cation/H+ exchanger transmembrane" evidence="8">
    <location>
        <begin position="126"/>
        <end position="506"/>
    </location>
</feature>
<evidence type="ECO:0000256" key="3">
    <source>
        <dbReference type="ARBA" id="ARBA00022692"/>
    </source>
</evidence>
<keyword evidence="3 7" id="KW-0812">Transmembrane</keyword>
<dbReference type="InterPro" id="IPR051843">
    <property type="entry name" value="CPA1_transporter"/>
</dbReference>
<feature type="transmembrane region" description="Helical" evidence="7">
    <location>
        <begin position="263"/>
        <end position="289"/>
    </location>
</feature>
<feature type="transmembrane region" description="Helical" evidence="7">
    <location>
        <begin position="392"/>
        <end position="410"/>
    </location>
</feature>
<comment type="similarity">
    <text evidence="2">Belongs to the monovalent cation:proton antiporter 1 (CPA1) transporter (TC 2.A.36) family.</text>
</comment>
<feature type="compositionally biased region" description="Polar residues" evidence="6">
    <location>
        <begin position="1"/>
        <end position="13"/>
    </location>
</feature>
<feature type="transmembrane region" description="Helical" evidence="7">
    <location>
        <begin position="114"/>
        <end position="135"/>
    </location>
</feature>
<dbReference type="GO" id="GO:1902600">
    <property type="term" value="P:proton transmembrane transport"/>
    <property type="evidence" value="ECO:0007669"/>
    <property type="project" value="InterPro"/>
</dbReference>
<feature type="transmembrane region" description="Helical" evidence="7">
    <location>
        <begin position="360"/>
        <end position="380"/>
    </location>
</feature>
<proteinExistence type="inferred from homology"/>
<evidence type="ECO:0000313" key="10">
    <source>
        <dbReference type="RefSeq" id="XP_024943969.1"/>
    </source>
</evidence>
<feature type="transmembrane region" description="Helical" evidence="7">
    <location>
        <begin position="333"/>
        <end position="354"/>
    </location>
</feature>
<evidence type="ECO:0000313" key="9">
    <source>
        <dbReference type="Proteomes" id="UP000694920"/>
    </source>
</evidence>
<sequence length="565" mass="62737">MQGSKEIPSTSTPLKDDTNANDTNANGTNEDLSTRTRTLTNEEEENEYTCCHRATFCNPILREIIVTNPISPCTPQITWSSLFWATNVIGFIVLSWCALFFLLGDEMLPGARIFGLFMLTIFSYILGWSFTYVPYLHLPPVFGMLLAGIIVRNADLYDIHEALGTTTSAKIRIFCLSFIMLRAGLNLNTTPLRQHPVFVLVLAVLPCTVEMVVVALCSRVILDYPWDWAFMNGTIIACMSPVVTVHCILSLAEQGYGEDKGMATLLCAAASIDDVHIVSIFSVFYSIVFSDDQKRNEWWAYIPGGLRDLLLGLIAGTVLGTFLAFVPHRKQKYVLYYRFGGLIVASLVCTTATLKLAVTGGGFLACVLTSFIATTGWRLLTVSFDISPLRKTSNVMWYFLQPLMVGVIGADIDFRDWTISRFGLYVGCILVGLIARSIFTVAATFRTPFNIKERIFVALAWLPKGTLQAALAPMAYEQASKTNDTKAIELAVDLVRISVVAIVFMAPLGAILMMLTGPILLGKATQEESQRERELSYLRIVSLQPVRQRKKKSKREAINDVEETI</sequence>
<evidence type="ECO:0000256" key="1">
    <source>
        <dbReference type="ARBA" id="ARBA00004141"/>
    </source>
</evidence>
<dbReference type="Pfam" id="PF00999">
    <property type="entry name" value="Na_H_Exchanger"/>
    <property type="match status" value="1"/>
</dbReference>
<dbReference type="GO" id="GO:0015297">
    <property type="term" value="F:antiporter activity"/>
    <property type="evidence" value="ECO:0007669"/>
    <property type="project" value="InterPro"/>
</dbReference>
<dbReference type="AlphaFoldDB" id="A0AAJ7W499"/>
<name>A0AAJ7W499_CEPCN</name>
<dbReference type="PANTHER" id="PTHR31102:SF1">
    <property type="entry name" value="CATION_H+ EXCHANGER DOMAIN-CONTAINING PROTEIN"/>
    <property type="match status" value="1"/>
</dbReference>
<feature type="transmembrane region" description="Helical" evidence="7">
    <location>
        <begin position="496"/>
        <end position="521"/>
    </location>
</feature>
<dbReference type="PANTHER" id="PTHR31102">
    <property type="match status" value="1"/>
</dbReference>
<evidence type="ECO:0000256" key="4">
    <source>
        <dbReference type="ARBA" id="ARBA00022989"/>
    </source>
</evidence>
<keyword evidence="4 7" id="KW-1133">Transmembrane helix</keyword>
<feature type="transmembrane region" description="Helical" evidence="7">
    <location>
        <begin position="422"/>
        <end position="443"/>
    </location>
</feature>
<dbReference type="Proteomes" id="UP000694920">
    <property type="component" value="Unplaced"/>
</dbReference>
<dbReference type="GO" id="GO:0016020">
    <property type="term" value="C:membrane"/>
    <property type="evidence" value="ECO:0007669"/>
    <property type="project" value="UniProtKB-SubCell"/>
</dbReference>